<sequence>MAEAPPPPPPPPPPPDAKGVESEPVAPGAFLEPRRDSQSSTGTASSPAATSYERLDAENDQRLRSFKQGESLGRGAYGEVFKAMVAGRFMAVKKIPLDFSLAQKQAEREANVLLQEINTLKRLKHPRIVRYHGCIRMHSEEDPALLIFLEYMPSGSIKAVLQKFGAYGIRLVKKYTRQILEGLDFLHNEKIVHRDVKGANILIDASGNAKLADFGACMQLEVIVAPADSRQQLVDVPLLPYGPRAVIVNDQMEAKARKADLELPPRETTEAEVNQQAAEVAQVLAAQEQSEEAAGKSSGISGKELREMKEQVKELFDWNRAWYPIAPLDYLHSDRPNPVKLLGKRMVLWCSDPEKKTWHAALDSCPHRMAPLSIGDIDSAGRLRCRYHGWCFNSDAGNCVKVPMAQNAKDNARMCGMARTSLTSFPVQVKQGLVWIFPYLGPDAEVVSKRSAPCVTPECDDVEWVMTTAPVGYQVSVENTFDPSHAPFLHNGIIKYSPEKAIPMSKFELRDGEISGKRGFVLEHDGYDQGTDGVMATRQFVPPCSNTTVYKYKDRRVETTQLYFVPCGPHETRYIANLGQPVNKKMPEFVTDARDILHVLFFNKIFGSSAYLFQQCCAVCLAVLRFGISLFITGYRFQEQDLLAMRGQERNLHESPLGAWGEQYVLGTASDKGVEAFRKWLYDCGNGGPYFPRASRTLPASDPMLFDRWQRHSKHCPRCKRVMRAFGVMQSTAGRLSVLGLGLAFVLMLMRQFRSSSYWLLLTLLLAALGRWAAAERWGHWTGKTGRTVKSYRFPP</sequence>
<dbReference type="InterPro" id="IPR036922">
    <property type="entry name" value="Rieske_2Fe-2S_sf"/>
</dbReference>
<dbReference type="Pfam" id="PF00355">
    <property type="entry name" value="Rieske"/>
    <property type="match status" value="1"/>
</dbReference>
<dbReference type="InterPro" id="IPR011009">
    <property type="entry name" value="Kinase-like_dom_sf"/>
</dbReference>
<keyword evidence="5 12" id="KW-0547">Nucleotide-binding</keyword>
<evidence type="ECO:0000256" key="3">
    <source>
        <dbReference type="ARBA" id="ARBA00022714"/>
    </source>
</evidence>
<protein>
    <recommendedName>
        <fullName evidence="19">Rieske domain-containing protein</fullName>
    </recommendedName>
</protein>
<evidence type="ECO:0000256" key="6">
    <source>
        <dbReference type="ARBA" id="ARBA00022840"/>
    </source>
</evidence>
<gene>
    <name evidence="17" type="ORF">SCF082_LOCUS42607</name>
</gene>
<evidence type="ECO:0000256" key="7">
    <source>
        <dbReference type="ARBA" id="ARBA00022989"/>
    </source>
</evidence>
<dbReference type="SUPFAM" id="SSF101447">
    <property type="entry name" value="Formin homology 2 domain (FH2 domain)"/>
    <property type="match status" value="1"/>
</dbReference>
<dbReference type="InterPro" id="IPR008271">
    <property type="entry name" value="Ser/Thr_kinase_AS"/>
</dbReference>
<dbReference type="Gene3D" id="3.90.380.10">
    <property type="entry name" value="Naphthalene 1,2-dioxygenase Alpha Subunit, Chain A, domain 1"/>
    <property type="match status" value="1"/>
</dbReference>
<keyword evidence="9" id="KW-0408">Iron</keyword>
<dbReference type="Gene3D" id="2.102.10.10">
    <property type="entry name" value="Rieske [2Fe-2S] iron-sulphur domain"/>
    <property type="match status" value="1"/>
</dbReference>
<dbReference type="EMBL" id="CAXAMM010039984">
    <property type="protein sequence ID" value="CAK9090328.1"/>
    <property type="molecule type" value="Genomic_DNA"/>
</dbReference>
<keyword evidence="6 12" id="KW-0067">ATP-binding</keyword>
<evidence type="ECO:0000256" key="1">
    <source>
        <dbReference type="ARBA" id="ARBA00004370"/>
    </source>
</evidence>
<evidence type="ECO:0000256" key="10">
    <source>
        <dbReference type="ARBA" id="ARBA00023014"/>
    </source>
</evidence>
<evidence type="ECO:0008006" key="19">
    <source>
        <dbReference type="Google" id="ProtNLM"/>
    </source>
</evidence>
<dbReference type="PANTHER" id="PTHR21266:SF32">
    <property type="entry name" value="CHOLESTEROL 7-DESATURASE NVD"/>
    <property type="match status" value="1"/>
</dbReference>
<keyword evidence="2 14" id="KW-0812">Transmembrane</keyword>
<keyword evidence="4" id="KW-0479">Metal-binding</keyword>
<dbReference type="InterPro" id="IPR017941">
    <property type="entry name" value="Rieske_2Fe-2S"/>
</dbReference>
<evidence type="ECO:0000256" key="14">
    <source>
        <dbReference type="SAM" id="Phobius"/>
    </source>
</evidence>
<dbReference type="SUPFAM" id="SSF56112">
    <property type="entry name" value="Protein kinase-like (PK-like)"/>
    <property type="match status" value="1"/>
</dbReference>
<keyword evidence="8" id="KW-0560">Oxidoreductase</keyword>
<dbReference type="InterPro" id="IPR017441">
    <property type="entry name" value="Protein_kinase_ATP_BS"/>
</dbReference>
<evidence type="ECO:0000256" key="2">
    <source>
        <dbReference type="ARBA" id="ARBA00022692"/>
    </source>
</evidence>
<evidence type="ECO:0000256" key="4">
    <source>
        <dbReference type="ARBA" id="ARBA00022723"/>
    </source>
</evidence>
<feature type="compositionally biased region" description="Pro residues" evidence="13">
    <location>
        <begin position="1"/>
        <end position="16"/>
    </location>
</feature>
<feature type="region of interest" description="Disordered" evidence="13">
    <location>
        <begin position="1"/>
        <end position="60"/>
    </location>
</feature>
<evidence type="ECO:0000256" key="5">
    <source>
        <dbReference type="ARBA" id="ARBA00022741"/>
    </source>
</evidence>
<feature type="domain" description="Protein kinase" evidence="15">
    <location>
        <begin position="66"/>
        <end position="370"/>
    </location>
</feature>
<dbReference type="InterPro" id="IPR050584">
    <property type="entry name" value="Cholesterol_7-desaturase"/>
</dbReference>
<dbReference type="PROSITE" id="PS50011">
    <property type="entry name" value="PROTEIN_KINASE_DOM"/>
    <property type="match status" value="1"/>
</dbReference>
<dbReference type="PROSITE" id="PS00108">
    <property type="entry name" value="PROTEIN_KINASE_ST"/>
    <property type="match status" value="1"/>
</dbReference>
<evidence type="ECO:0000256" key="8">
    <source>
        <dbReference type="ARBA" id="ARBA00023002"/>
    </source>
</evidence>
<feature type="domain" description="Rieske" evidence="16">
    <location>
        <begin position="322"/>
        <end position="436"/>
    </location>
</feature>
<dbReference type="Proteomes" id="UP001642464">
    <property type="component" value="Unassembled WGS sequence"/>
</dbReference>
<evidence type="ECO:0000313" key="17">
    <source>
        <dbReference type="EMBL" id="CAK9090328.1"/>
    </source>
</evidence>
<keyword evidence="7 14" id="KW-1133">Transmembrane helix</keyword>
<evidence type="ECO:0000256" key="12">
    <source>
        <dbReference type="PROSITE-ProRule" id="PRU10141"/>
    </source>
</evidence>
<evidence type="ECO:0000256" key="9">
    <source>
        <dbReference type="ARBA" id="ARBA00023004"/>
    </source>
</evidence>
<dbReference type="SMART" id="SM00220">
    <property type="entry name" value="S_TKc"/>
    <property type="match status" value="1"/>
</dbReference>
<dbReference type="PROSITE" id="PS51296">
    <property type="entry name" value="RIESKE"/>
    <property type="match status" value="1"/>
</dbReference>
<keyword evidence="18" id="KW-1185">Reference proteome</keyword>
<name>A0ABP0QQB7_9DINO</name>
<dbReference type="Pfam" id="PF00069">
    <property type="entry name" value="Pkinase"/>
    <property type="match status" value="1"/>
</dbReference>
<accession>A0ABP0QQB7</accession>
<keyword evidence="11 14" id="KW-0472">Membrane</keyword>
<comment type="subcellular location">
    <subcellularLocation>
        <location evidence="1">Membrane</location>
    </subcellularLocation>
</comment>
<organism evidence="17 18">
    <name type="scientific">Durusdinium trenchii</name>
    <dbReference type="NCBI Taxonomy" id="1381693"/>
    <lineage>
        <taxon>Eukaryota</taxon>
        <taxon>Sar</taxon>
        <taxon>Alveolata</taxon>
        <taxon>Dinophyceae</taxon>
        <taxon>Suessiales</taxon>
        <taxon>Symbiodiniaceae</taxon>
        <taxon>Durusdinium</taxon>
    </lineage>
</organism>
<comment type="caution">
    <text evidence="17">The sequence shown here is derived from an EMBL/GenBank/DDBJ whole genome shotgun (WGS) entry which is preliminary data.</text>
</comment>
<feature type="compositionally biased region" description="Low complexity" evidence="13">
    <location>
        <begin position="38"/>
        <end position="51"/>
    </location>
</feature>
<evidence type="ECO:0000259" key="16">
    <source>
        <dbReference type="PROSITE" id="PS51296"/>
    </source>
</evidence>
<evidence type="ECO:0000256" key="13">
    <source>
        <dbReference type="SAM" id="MobiDB-lite"/>
    </source>
</evidence>
<keyword evidence="3" id="KW-0001">2Fe-2S</keyword>
<dbReference type="SUPFAM" id="SSF55961">
    <property type="entry name" value="Bet v1-like"/>
    <property type="match status" value="1"/>
</dbReference>
<evidence type="ECO:0000256" key="11">
    <source>
        <dbReference type="ARBA" id="ARBA00023136"/>
    </source>
</evidence>
<evidence type="ECO:0000259" key="15">
    <source>
        <dbReference type="PROSITE" id="PS50011"/>
    </source>
</evidence>
<feature type="transmembrane region" description="Helical" evidence="14">
    <location>
        <begin position="733"/>
        <end position="750"/>
    </location>
</feature>
<dbReference type="PROSITE" id="PS00107">
    <property type="entry name" value="PROTEIN_KINASE_ATP"/>
    <property type="match status" value="1"/>
</dbReference>
<reference evidence="17 18" key="1">
    <citation type="submission" date="2024-02" db="EMBL/GenBank/DDBJ databases">
        <authorList>
            <person name="Chen Y."/>
            <person name="Shah S."/>
            <person name="Dougan E. K."/>
            <person name="Thang M."/>
            <person name="Chan C."/>
        </authorList>
    </citation>
    <scope>NUCLEOTIDE SEQUENCE [LARGE SCALE GENOMIC DNA]</scope>
</reference>
<proteinExistence type="predicted"/>
<keyword evidence="10" id="KW-0411">Iron-sulfur</keyword>
<dbReference type="Gene3D" id="1.10.510.10">
    <property type="entry name" value="Transferase(Phosphotransferase) domain 1"/>
    <property type="match status" value="1"/>
</dbReference>
<feature type="transmembrane region" description="Helical" evidence="14">
    <location>
        <begin position="756"/>
        <end position="774"/>
    </location>
</feature>
<evidence type="ECO:0000313" key="18">
    <source>
        <dbReference type="Proteomes" id="UP001642464"/>
    </source>
</evidence>
<feature type="binding site" evidence="12">
    <location>
        <position position="94"/>
    </location>
    <ligand>
        <name>ATP</name>
        <dbReference type="ChEBI" id="CHEBI:30616"/>
    </ligand>
</feature>
<dbReference type="InterPro" id="IPR000719">
    <property type="entry name" value="Prot_kinase_dom"/>
</dbReference>
<dbReference type="PANTHER" id="PTHR21266">
    <property type="entry name" value="IRON-SULFUR DOMAIN CONTAINING PROTEIN"/>
    <property type="match status" value="1"/>
</dbReference>
<dbReference type="SUPFAM" id="SSF50022">
    <property type="entry name" value="ISP domain"/>
    <property type="match status" value="1"/>
</dbReference>